<dbReference type="EMBL" id="CP002056">
    <property type="protein sequence ID" value="ADI29679.1"/>
    <property type="molecule type" value="Genomic_DNA"/>
</dbReference>
<evidence type="ECO:0000256" key="2">
    <source>
        <dbReference type="ARBA" id="ARBA00004742"/>
    </source>
</evidence>
<feature type="domain" description="Serine dehydratase beta chain" evidence="13">
    <location>
        <begin position="4"/>
        <end position="158"/>
    </location>
</feature>
<dbReference type="Pfam" id="PF03315">
    <property type="entry name" value="SDH_beta"/>
    <property type="match status" value="1"/>
</dbReference>
<accession>D7DHZ4</accession>
<dbReference type="GO" id="GO:0051539">
    <property type="term" value="F:4 iron, 4 sulfur cluster binding"/>
    <property type="evidence" value="ECO:0007669"/>
    <property type="project" value="UniProtKB-UniRule"/>
</dbReference>
<evidence type="ECO:0000256" key="9">
    <source>
        <dbReference type="ARBA" id="ARBA00023239"/>
    </source>
</evidence>
<dbReference type="AlphaFoldDB" id="D7DHZ4"/>
<evidence type="ECO:0000256" key="8">
    <source>
        <dbReference type="ARBA" id="ARBA00023014"/>
    </source>
</evidence>
<organism evidence="14 15">
    <name type="scientific">Methylotenera versatilis (strain 301)</name>
    <dbReference type="NCBI Taxonomy" id="666681"/>
    <lineage>
        <taxon>Bacteria</taxon>
        <taxon>Pseudomonadati</taxon>
        <taxon>Pseudomonadota</taxon>
        <taxon>Betaproteobacteria</taxon>
        <taxon>Nitrosomonadales</taxon>
        <taxon>Methylophilaceae</taxon>
        <taxon>Methylotenera</taxon>
    </lineage>
</organism>
<dbReference type="PANTHER" id="PTHR30182:SF1">
    <property type="entry name" value="L-SERINE DEHYDRATASE 1"/>
    <property type="match status" value="1"/>
</dbReference>
<keyword evidence="6 11" id="KW-0479">Metal-binding</keyword>
<evidence type="ECO:0000259" key="12">
    <source>
        <dbReference type="Pfam" id="PF03313"/>
    </source>
</evidence>
<reference evidence="14 15" key="2">
    <citation type="journal article" date="2011" name="J. Bacteriol.">
        <title>Genomes of three methylotrophs from a single niche uncover genetic and metabolic divergence of Methylophilaceae.</title>
        <authorList>
            <person name="Lapidus A."/>
            <person name="Clum A."/>
            <person name="Labutti K."/>
            <person name="Kaluzhnaya M.G."/>
            <person name="Lim S."/>
            <person name="Beck D.A."/>
            <person name="Glavina Del Rio T."/>
            <person name="Nolan M."/>
            <person name="Mavromatis K."/>
            <person name="Huntemann M."/>
            <person name="Lucas S."/>
            <person name="Lidstrom M.E."/>
            <person name="Ivanova N."/>
            <person name="Chistoserdova L."/>
        </authorList>
    </citation>
    <scope>NUCLEOTIDE SEQUENCE [LARGE SCALE GENOMIC DNA]</scope>
    <source>
        <strain evidence="14 15">301</strain>
    </source>
</reference>
<dbReference type="FunFam" id="3.30.1330.90:FF:000001">
    <property type="entry name" value="L-serine ammonia-lyase 1"/>
    <property type="match status" value="1"/>
</dbReference>
<dbReference type="EC" id="4.3.1.17" evidence="11"/>
<dbReference type="InterPro" id="IPR051318">
    <property type="entry name" value="Fe-S_L-Ser"/>
</dbReference>
<dbReference type="InterPro" id="IPR004644">
    <property type="entry name" value="Fe-S_L-Ser_mono"/>
</dbReference>
<evidence type="ECO:0000313" key="15">
    <source>
        <dbReference type="Proteomes" id="UP000000383"/>
    </source>
</evidence>
<evidence type="ECO:0000259" key="13">
    <source>
        <dbReference type="Pfam" id="PF03315"/>
    </source>
</evidence>
<comment type="catalytic activity">
    <reaction evidence="10 11">
        <text>L-serine = pyruvate + NH4(+)</text>
        <dbReference type="Rhea" id="RHEA:19169"/>
        <dbReference type="ChEBI" id="CHEBI:15361"/>
        <dbReference type="ChEBI" id="CHEBI:28938"/>
        <dbReference type="ChEBI" id="CHEBI:33384"/>
        <dbReference type="EC" id="4.3.1.17"/>
    </reaction>
</comment>
<dbReference type="GO" id="GO:0009063">
    <property type="term" value="P:amino acid catabolic process"/>
    <property type="evidence" value="ECO:0007669"/>
    <property type="project" value="UniProtKB-ARBA"/>
</dbReference>
<keyword evidence="7 11" id="KW-0408">Iron</keyword>
<comment type="pathway">
    <text evidence="2">Carbohydrate biosynthesis; gluconeogenesis.</text>
</comment>
<dbReference type="InterPro" id="IPR005131">
    <property type="entry name" value="Ser_deHydtase_bsu"/>
</dbReference>
<keyword evidence="15" id="KW-1185">Reference proteome</keyword>
<dbReference type="RefSeq" id="WP_013147993.1">
    <property type="nucleotide sequence ID" value="NC_014207.1"/>
</dbReference>
<gene>
    <name evidence="14" type="ordered locus">M301_1296</name>
</gene>
<dbReference type="InterPro" id="IPR029009">
    <property type="entry name" value="ASB_dom_sf"/>
</dbReference>
<evidence type="ECO:0000256" key="6">
    <source>
        <dbReference type="ARBA" id="ARBA00022723"/>
    </source>
</evidence>
<keyword evidence="8 11" id="KW-0411">Iron-sulfur</keyword>
<dbReference type="SUPFAM" id="SSF143548">
    <property type="entry name" value="Serine metabolism enzymes domain"/>
    <property type="match status" value="1"/>
</dbReference>
<evidence type="ECO:0000256" key="4">
    <source>
        <dbReference type="ARBA" id="ARBA00022432"/>
    </source>
</evidence>
<evidence type="ECO:0000256" key="7">
    <source>
        <dbReference type="ARBA" id="ARBA00023004"/>
    </source>
</evidence>
<comment type="cofactor">
    <cofactor evidence="1 11">
        <name>[4Fe-4S] cluster</name>
        <dbReference type="ChEBI" id="CHEBI:49883"/>
    </cofactor>
</comment>
<comment type="similarity">
    <text evidence="3 11">Belongs to the iron-sulfur dependent L-serine dehydratase family.</text>
</comment>
<keyword evidence="5 11" id="KW-0004">4Fe-4S</keyword>
<sequence length="468" mass="50428">MNYSVFEVFRIGIGPSSSHTVGPMIAVNRFLLEIEKRGLIKQVSEVQIHLFGSLALTGKGHGTDYAVIAGLVGALPDQVDPASIIPLVESIKETGRLMLMNTIEIPFDFNKHLVFHNHQSLPQHPNGMILQAFYDDGDSLHRNSYFSIGGGAVLDEQEILRTSKTSAIVKETPASTPFWFDNAADLLRMGNEKNLSIAEIVWGNELRYQNAQETRSKLLRVWDVMNASIERGLVTEGMLPGGLKVKRRAHLLYKQASTVGGKLSSDFQSMDMVSAFAIAVNEENACGGRVVTAPTNGSAGVIPAVLSYFTRFCQQQRTKTEIEDNIIKFLLTAAGIGMLYKKNASISAAEMGCQGEIGVSCSMAAAGLAAVLGANNEQIENAAEIAMEHNLGMSCDPIGGLVQIPCIERNSMGAVKAINAARLAMMHEGGHIVSLDAVIETMRQTGVDMQSKYKETALGGLAINVVAC</sequence>
<dbReference type="HOGENOM" id="CLU_022305_0_1_4"/>
<dbReference type="PANTHER" id="PTHR30182">
    <property type="entry name" value="L-SERINE DEHYDRATASE"/>
    <property type="match status" value="1"/>
</dbReference>
<evidence type="ECO:0000256" key="10">
    <source>
        <dbReference type="ARBA" id="ARBA00049406"/>
    </source>
</evidence>
<proteinExistence type="inferred from homology"/>
<protein>
    <recommendedName>
        <fullName evidence="11">L-serine dehydratase</fullName>
        <ecNumber evidence="11">4.3.1.17</ecNumber>
    </recommendedName>
</protein>
<dbReference type="GO" id="GO:0003941">
    <property type="term" value="F:L-serine ammonia-lyase activity"/>
    <property type="evidence" value="ECO:0007669"/>
    <property type="project" value="UniProtKB-UniRule"/>
</dbReference>
<keyword evidence="9 11" id="KW-0456">Lyase</keyword>
<evidence type="ECO:0000256" key="11">
    <source>
        <dbReference type="RuleBase" id="RU366059"/>
    </source>
</evidence>
<dbReference type="GO" id="GO:0006094">
    <property type="term" value="P:gluconeogenesis"/>
    <property type="evidence" value="ECO:0007669"/>
    <property type="project" value="UniProtKB-KW"/>
</dbReference>
<dbReference type="Proteomes" id="UP000000383">
    <property type="component" value="Chromosome"/>
</dbReference>
<evidence type="ECO:0000256" key="5">
    <source>
        <dbReference type="ARBA" id="ARBA00022485"/>
    </source>
</evidence>
<dbReference type="OrthoDB" id="9805537at2"/>
<dbReference type="GO" id="GO:0046872">
    <property type="term" value="F:metal ion binding"/>
    <property type="evidence" value="ECO:0007669"/>
    <property type="project" value="UniProtKB-KW"/>
</dbReference>
<evidence type="ECO:0000256" key="1">
    <source>
        <dbReference type="ARBA" id="ARBA00001966"/>
    </source>
</evidence>
<reference evidence="15" key="1">
    <citation type="submission" date="2010-05" db="EMBL/GenBank/DDBJ databases">
        <title>Complete sequence of Methylotenera sp. 301.</title>
        <authorList>
            <person name="Lucas S."/>
            <person name="Copeland A."/>
            <person name="Lapidus A."/>
            <person name="Cheng J.-F."/>
            <person name="Bruce D."/>
            <person name="Goodwin L."/>
            <person name="Pitluck S."/>
            <person name="Clum A."/>
            <person name="Land M."/>
            <person name="Hauser L."/>
            <person name="Kyrpides N."/>
            <person name="Ivanova N."/>
            <person name="Chistoservova L."/>
            <person name="Kalyuzhnaya M."/>
            <person name="Woyke T."/>
        </authorList>
    </citation>
    <scope>NUCLEOTIDE SEQUENCE [LARGE SCALE GENOMIC DNA]</scope>
    <source>
        <strain evidence="15">301</strain>
    </source>
</reference>
<dbReference type="NCBIfam" id="TIGR00720">
    <property type="entry name" value="sda_mono"/>
    <property type="match status" value="1"/>
</dbReference>
<feature type="domain" description="Serine dehydratase-like alpha subunit" evidence="12">
    <location>
        <begin position="192"/>
        <end position="462"/>
    </location>
</feature>
<dbReference type="KEGG" id="meh:M301_1296"/>
<keyword evidence="4 11" id="KW-0312">Gluconeogenesis</keyword>
<name>D7DHZ4_METV0</name>
<dbReference type="STRING" id="666681.M301_1296"/>
<dbReference type="InterPro" id="IPR005130">
    <property type="entry name" value="Ser_deHydtase-like_asu"/>
</dbReference>
<evidence type="ECO:0000256" key="3">
    <source>
        <dbReference type="ARBA" id="ARBA00008636"/>
    </source>
</evidence>
<evidence type="ECO:0000313" key="14">
    <source>
        <dbReference type="EMBL" id="ADI29679.1"/>
    </source>
</evidence>
<dbReference type="Gene3D" id="3.30.1330.90">
    <property type="entry name" value="D-3-phosphoglycerate dehydrogenase, domain 3"/>
    <property type="match status" value="1"/>
</dbReference>
<dbReference type="Pfam" id="PF03313">
    <property type="entry name" value="SDH_alpha"/>
    <property type="match status" value="1"/>
</dbReference>
<dbReference type="eggNOG" id="COG1760">
    <property type="taxonomic scope" value="Bacteria"/>
</dbReference>